<proteinExistence type="inferred from homology"/>
<evidence type="ECO:0000313" key="6">
    <source>
        <dbReference type="EMBL" id="WPG99348.1"/>
    </source>
</evidence>
<dbReference type="PROSITE" id="PS51257">
    <property type="entry name" value="PROKAR_LIPOPROTEIN"/>
    <property type="match status" value="1"/>
</dbReference>
<keyword evidence="3" id="KW-0274">FAD</keyword>
<keyword evidence="7" id="KW-1185">Reference proteome</keyword>
<keyword evidence="2" id="KW-0285">Flavoprotein</keyword>
<dbReference type="GO" id="GO:0004174">
    <property type="term" value="F:electron-transferring-flavoprotein dehydrogenase activity"/>
    <property type="evidence" value="ECO:0007669"/>
    <property type="project" value="TreeGrafter"/>
</dbReference>
<sequence>MSETRNIVILGASFAGLGCAHYVAKHILPKLAASKDANYALHIVDPSSHFWWHNAAPRAIVSVKEMKHEDCFVPIRDAFKQYTNLQGSIIFHQGAATALDTETRMVTIKTHELSETLPYHALVIATGVRSPTPLTTFHGDYTTSQKALEEMNVKLASAKDIVIGGGGPIAVETAGEIATHLGKKAKVTLVSGSDKLLPVLSKKLSVKAQGLLEKAGASVVYNTRVESSQVGADGKTELKLSNGEILTADVYIPATGVTPNTDFLPADLKNDKGYVKTNGETLRVDAAGSRVYAAGDVAGVDLGGVLCMFTTIPILGNNIAHDLLAEAKLGNIAEKKHTRKDAATQLVPVGAKTGVGAFNGWSLPGFAVAMVKGKNYMLNEMPKIYEGKQWQKA</sequence>
<dbReference type="EMBL" id="CP138582">
    <property type="protein sequence ID" value="WPG99348.1"/>
    <property type="molecule type" value="Genomic_DNA"/>
</dbReference>
<dbReference type="GO" id="GO:0005737">
    <property type="term" value="C:cytoplasm"/>
    <property type="evidence" value="ECO:0007669"/>
    <property type="project" value="TreeGrafter"/>
</dbReference>
<keyword evidence="4" id="KW-0560">Oxidoreductase</keyword>
<evidence type="ECO:0000256" key="1">
    <source>
        <dbReference type="ARBA" id="ARBA00006442"/>
    </source>
</evidence>
<evidence type="ECO:0000256" key="2">
    <source>
        <dbReference type="ARBA" id="ARBA00022630"/>
    </source>
</evidence>
<dbReference type="PANTHER" id="PTHR43735:SF3">
    <property type="entry name" value="FERROPTOSIS SUPPRESSOR PROTEIN 1"/>
    <property type="match status" value="1"/>
</dbReference>
<dbReference type="PANTHER" id="PTHR43735">
    <property type="entry name" value="APOPTOSIS-INDUCING FACTOR 1"/>
    <property type="match status" value="1"/>
</dbReference>
<comment type="similarity">
    <text evidence="1">Belongs to the FAD-dependent oxidoreductase family.</text>
</comment>
<dbReference type="PRINTS" id="PR00368">
    <property type="entry name" value="FADPNR"/>
</dbReference>
<dbReference type="Gene3D" id="3.50.50.100">
    <property type="match status" value="1"/>
</dbReference>
<dbReference type="InterPro" id="IPR036188">
    <property type="entry name" value="FAD/NAD-bd_sf"/>
</dbReference>
<accession>A0AAQ3M0Q9</accession>
<dbReference type="PRINTS" id="PR00469">
    <property type="entry name" value="PNDRDTASEII"/>
</dbReference>
<organism evidence="6 7">
    <name type="scientific">Acrodontium crateriforme</name>
    <dbReference type="NCBI Taxonomy" id="150365"/>
    <lineage>
        <taxon>Eukaryota</taxon>
        <taxon>Fungi</taxon>
        <taxon>Dikarya</taxon>
        <taxon>Ascomycota</taxon>
        <taxon>Pezizomycotina</taxon>
        <taxon>Dothideomycetes</taxon>
        <taxon>Dothideomycetidae</taxon>
        <taxon>Mycosphaerellales</taxon>
        <taxon>Teratosphaeriaceae</taxon>
        <taxon>Acrodontium</taxon>
    </lineage>
</organism>
<dbReference type="Proteomes" id="UP001303373">
    <property type="component" value="Chromosome 3"/>
</dbReference>
<gene>
    <name evidence="6" type="ORF">R9X50_00216200</name>
</gene>
<evidence type="ECO:0000256" key="4">
    <source>
        <dbReference type="ARBA" id="ARBA00023002"/>
    </source>
</evidence>
<evidence type="ECO:0000313" key="7">
    <source>
        <dbReference type="Proteomes" id="UP001303373"/>
    </source>
</evidence>
<dbReference type="InterPro" id="IPR023753">
    <property type="entry name" value="FAD/NAD-binding_dom"/>
</dbReference>
<feature type="domain" description="FAD/NAD(P)-binding" evidence="5">
    <location>
        <begin position="6"/>
        <end position="298"/>
    </location>
</feature>
<evidence type="ECO:0000256" key="3">
    <source>
        <dbReference type="ARBA" id="ARBA00022827"/>
    </source>
</evidence>
<dbReference type="SUPFAM" id="SSF51905">
    <property type="entry name" value="FAD/NAD(P)-binding domain"/>
    <property type="match status" value="1"/>
</dbReference>
<evidence type="ECO:0000259" key="5">
    <source>
        <dbReference type="Pfam" id="PF07992"/>
    </source>
</evidence>
<dbReference type="GO" id="GO:0050660">
    <property type="term" value="F:flavin adenine dinucleotide binding"/>
    <property type="evidence" value="ECO:0007669"/>
    <property type="project" value="TreeGrafter"/>
</dbReference>
<protein>
    <recommendedName>
        <fullName evidence="5">FAD/NAD(P)-binding domain-containing protein</fullName>
    </recommendedName>
</protein>
<dbReference type="Pfam" id="PF07992">
    <property type="entry name" value="Pyr_redox_2"/>
    <property type="match status" value="1"/>
</dbReference>
<name>A0AAQ3M0Q9_9PEZI</name>
<reference evidence="6 7" key="1">
    <citation type="submission" date="2023-11" db="EMBL/GenBank/DDBJ databases">
        <title>An acidophilic fungus is an integral part of prey digestion in a carnivorous sundew plant.</title>
        <authorList>
            <person name="Tsai I.J."/>
        </authorList>
    </citation>
    <scope>NUCLEOTIDE SEQUENCE [LARGE SCALE GENOMIC DNA]</scope>
    <source>
        <strain evidence="6">169a</strain>
    </source>
</reference>
<dbReference type="AlphaFoldDB" id="A0AAQ3M0Q9"/>